<evidence type="ECO:0000313" key="1">
    <source>
        <dbReference type="EMBL" id="VDM93273.1"/>
    </source>
</evidence>
<proteinExistence type="predicted"/>
<sequence>RRIQDEIIAMLRYVARHCSCAIVTTNHFVYWRGQPSPSLGKRWIKAVDSRYLLWKLSTSNYYMQMISPNCHKVATDRVFYKISNKGIDSLTGVTQTQDIEALITQNWNTVQQIYAQNE</sequence>
<dbReference type="Gene3D" id="3.40.50.300">
    <property type="entry name" value="P-loop containing nucleotide triphosphate hydrolases"/>
    <property type="match status" value="1"/>
</dbReference>
<dbReference type="OMA" id="MISPNCH"/>
<reference evidence="1 2" key="1">
    <citation type="submission" date="2018-08" db="EMBL/GenBank/DDBJ databases">
        <authorList>
            <person name="Laetsch R D."/>
            <person name="Stevens L."/>
            <person name="Kumar S."/>
            <person name="Blaxter L. M."/>
        </authorList>
    </citation>
    <scope>NUCLEOTIDE SEQUENCE [LARGE SCALE GENOMIC DNA]</scope>
</reference>
<evidence type="ECO:0008006" key="3">
    <source>
        <dbReference type="Google" id="ProtNLM"/>
    </source>
</evidence>
<organism evidence="1 2">
    <name type="scientific">Litomosoides sigmodontis</name>
    <name type="common">Filarial nematode worm</name>
    <dbReference type="NCBI Taxonomy" id="42156"/>
    <lineage>
        <taxon>Eukaryota</taxon>
        <taxon>Metazoa</taxon>
        <taxon>Ecdysozoa</taxon>
        <taxon>Nematoda</taxon>
        <taxon>Chromadorea</taxon>
        <taxon>Rhabditida</taxon>
        <taxon>Spirurina</taxon>
        <taxon>Spiruromorpha</taxon>
        <taxon>Filarioidea</taxon>
        <taxon>Onchocercidae</taxon>
        <taxon>Litomosoides</taxon>
    </lineage>
</organism>
<gene>
    <name evidence="1" type="ORF">NLS_LOCUS10116</name>
</gene>
<feature type="non-terminal residue" evidence="1">
    <location>
        <position position="1"/>
    </location>
</feature>
<dbReference type="STRING" id="42156.A0A3P7JQ74"/>
<accession>A0A3P7JQ74</accession>
<dbReference type="AlphaFoldDB" id="A0A3P7JQ74"/>
<keyword evidence="2" id="KW-1185">Reference proteome</keyword>
<dbReference type="InterPro" id="IPR027417">
    <property type="entry name" value="P-loop_NTPase"/>
</dbReference>
<dbReference type="EMBL" id="UYRX01002510">
    <property type="protein sequence ID" value="VDM93273.1"/>
    <property type="molecule type" value="Genomic_DNA"/>
</dbReference>
<name>A0A3P7JQ74_LITSI</name>
<dbReference type="Proteomes" id="UP000277928">
    <property type="component" value="Unassembled WGS sequence"/>
</dbReference>
<evidence type="ECO:0000313" key="2">
    <source>
        <dbReference type="Proteomes" id="UP000277928"/>
    </source>
</evidence>
<protein>
    <recommendedName>
        <fullName evidence="3">DNA recombination and repair protein Rad51-like C-terminal domain-containing protein</fullName>
    </recommendedName>
</protein>
<dbReference type="OrthoDB" id="336321at2759"/>